<proteinExistence type="predicted"/>
<dbReference type="AlphaFoldDB" id="A0A0G1DIP0"/>
<gene>
    <name evidence="2" type="ORF">UV74_C0013G0584</name>
</gene>
<comment type="caution">
    <text evidence="2">The sequence shown here is derived from an EMBL/GenBank/DDBJ whole genome shotgun (WGS) entry which is preliminary data.</text>
</comment>
<dbReference type="EMBL" id="LCFQ01000013">
    <property type="protein sequence ID" value="KKS97462.1"/>
    <property type="molecule type" value="Genomic_DNA"/>
</dbReference>
<evidence type="ECO:0000313" key="3">
    <source>
        <dbReference type="Proteomes" id="UP000034090"/>
    </source>
</evidence>
<dbReference type="STRING" id="1618578.UV74_C0013G0584"/>
<keyword evidence="1" id="KW-0472">Membrane</keyword>
<keyword evidence="1" id="KW-1133">Transmembrane helix</keyword>
<feature type="transmembrane region" description="Helical" evidence="1">
    <location>
        <begin position="99"/>
        <end position="121"/>
    </location>
</feature>
<accession>A0A0G1DIP0</accession>
<reference evidence="2 3" key="1">
    <citation type="journal article" date="2015" name="Nature">
        <title>rRNA introns, odd ribosomes, and small enigmatic genomes across a large radiation of phyla.</title>
        <authorList>
            <person name="Brown C.T."/>
            <person name="Hug L.A."/>
            <person name="Thomas B.C."/>
            <person name="Sharon I."/>
            <person name="Castelle C.J."/>
            <person name="Singh A."/>
            <person name="Wilkins M.J."/>
            <person name="Williams K.H."/>
            <person name="Banfield J.F."/>
        </authorList>
    </citation>
    <scope>NUCLEOTIDE SEQUENCE [LARGE SCALE GENOMIC DNA]</scope>
</reference>
<keyword evidence="1" id="KW-0812">Transmembrane</keyword>
<feature type="transmembrane region" description="Helical" evidence="1">
    <location>
        <begin position="21"/>
        <end position="43"/>
    </location>
</feature>
<feature type="transmembrane region" description="Helical" evidence="1">
    <location>
        <begin position="63"/>
        <end position="87"/>
    </location>
</feature>
<organism evidence="2 3">
    <name type="scientific">Candidatus Woesebacteria bacterium GW2011_GWB1_43_14</name>
    <dbReference type="NCBI Taxonomy" id="1618578"/>
    <lineage>
        <taxon>Bacteria</taxon>
        <taxon>Candidatus Woeseibacteriota</taxon>
    </lineage>
</organism>
<sequence length="124" mass="13557">MTAPPFGAKSQIMQIIKKVPFFETIIIIIIINLALLVFGIIAQKVLPPQIPLFFGKPFGEEQLANSIFIIIPAAISLIITIINMFLIKIISDEFIQKTLVAGALLATVLSMITSIKIILLIGNL</sequence>
<name>A0A0G1DIP0_9BACT</name>
<evidence type="ECO:0000313" key="2">
    <source>
        <dbReference type="EMBL" id="KKS97462.1"/>
    </source>
</evidence>
<protein>
    <submittedName>
        <fullName evidence="2">Uncharacterized protein</fullName>
    </submittedName>
</protein>
<evidence type="ECO:0000256" key="1">
    <source>
        <dbReference type="SAM" id="Phobius"/>
    </source>
</evidence>
<dbReference type="Proteomes" id="UP000034090">
    <property type="component" value="Unassembled WGS sequence"/>
</dbReference>